<sequence length="122" mass="13628">MKARPRSEPAAAAAPAPPGSSYSEVLFYLRQHHRPITYPHPRGYLHPVTPLLSCPRRALIADTAEHAHSEASPPFCTFFPSSSLSFWSGFICLAVLGRLLLFVLLIEPLIGCFLWITDLMRR</sequence>
<dbReference type="Gramene" id="PUZ75512">
    <property type="protein sequence ID" value="PUZ75512"/>
    <property type="gene ID" value="GQ55_1G178000"/>
</dbReference>
<evidence type="ECO:0000256" key="1">
    <source>
        <dbReference type="SAM" id="MobiDB-lite"/>
    </source>
</evidence>
<protein>
    <submittedName>
        <fullName evidence="3">Uncharacterized protein</fullName>
    </submittedName>
</protein>
<keyword evidence="2" id="KW-0472">Membrane</keyword>
<name>A0A2T7F607_9POAL</name>
<evidence type="ECO:0000313" key="3">
    <source>
        <dbReference type="EMBL" id="PUZ75512.1"/>
    </source>
</evidence>
<dbReference type="AlphaFoldDB" id="A0A2T7F607"/>
<dbReference type="EMBL" id="CM009749">
    <property type="protein sequence ID" value="PUZ75512.1"/>
    <property type="molecule type" value="Genomic_DNA"/>
</dbReference>
<organism evidence="3 4">
    <name type="scientific">Panicum hallii var. hallii</name>
    <dbReference type="NCBI Taxonomy" id="1504633"/>
    <lineage>
        <taxon>Eukaryota</taxon>
        <taxon>Viridiplantae</taxon>
        <taxon>Streptophyta</taxon>
        <taxon>Embryophyta</taxon>
        <taxon>Tracheophyta</taxon>
        <taxon>Spermatophyta</taxon>
        <taxon>Magnoliopsida</taxon>
        <taxon>Liliopsida</taxon>
        <taxon>Poales</taxon>
        <taxon>Poaceae</taxon>
        <taxon>PACMAD clade</taxon>
        <taxon>Panicoideae</taxon>
        <taxon>Panicodae</taxon>
        <taxon>Paniceae</taxon>
        <taxon>Panicinae</taxon>
        <taxon>Panicum</taxon>
        <taxon>Panicum sect. Panicum</taxon>
    </lineage>
</organism>
<keyword evidence="4" id="KW-1185">Reference proteome</keyword>
<reference evidence="3 4" key="1">
    <citation type="submission" date="2018-04" db="EMBL/GenBank/DDBJ databases">
        <title>WGS assembly of Panicum hallii var. hallii HAL2.</title>
        <authorList>
            <person name="Lovell J."/>
            <person name="Jenkins J."/>
            <person name="Lowry D."/>
            <person name="Mamidi S."/>
            <person name="Sreedasyam A."/>
            <person name="Weng X."/>
            <person name="Barry K."/>
            <person name="Bonette J."/>
            <person name="Campitelli B."/>
            <person name="Daum C."/>
            <person name="Gordon S."/>
            <person name="Gould B."/>
            <person name="Lipzen A."/>
            <person name="MacQueen A."/>
            <person name="Palacio-Mejia J."/>
            <person name="Plott C."/>
            <person name="Shakirov E."/>
            <person name="Shu S."/>
            <person name="Yoshinaga Y."/>
            <person name="Zane M."/>
            <person name="Rokhsar D."/>
            <person name="Grimwood J."/>
            <person name="Schmutz J."/>
            <person name="Juenger T."/>
        </authorList>
    </citation>
    <scope>NUCLEOTIDE SEQUENCE [LARGE SCALE GENOMIC DNA]</scope>
    <source>
        <strain evidence="4">cv. HAL2</strain>
    </source>
</reference>
<feature type="region of interest" description="Disordered" evidence="1">
    <location>
        <begin position="1"/>
        <end position="20"/>
    </location>
</feature>
<feature type="transmembrane region" description="Helical" evidence="2">
    <location>
        <begin position="87"/>
        <end position="116"/>
    </location>
</feature>
<dbReference type="Proteomes" id="UP000244336">
    <property type="component" value="Chromosome 1"/>
</dbReference>
<evidence type="ECO:0000256" key="2">
    <source>
        <dbReference type="SAM" id="Phobius"/>
    </source>
</evidence>
<accession>A0A2T7F607</accession>
<proteinExistence type="predicted"/>
<keyword evidence="2" id="KW-0812">Transmembrane</keyword>
<gene>
    <name evidence="3" type="ORF">GQ55_1G178000</name>
</gene>
<evidence type="ECO:0000313" key="4">
    <source>
        <dbReference type="Proteomes" id="UP000244336"/>
    </source>
</evidence>
<keyword evidence="2" id="KW-1133">Transmembrane helix</keyword>